<dbReference type="GeneID" id="70912414"/>
<evidence type="ECO:0000256" key="1">
    <source>
        <dbReference type="SAM" id="MobiDB-lite"/>
    </source>
</evidence>
<dbReference type="RefSeq" id="WP_020333192.1">
    <property type="nucleotide sequence ID" value="NZ_ATFJ01000003.1"/>
</dbReference>
<sequence length="1344" mass="153488">MTQQNERGNVALSPHFFQPYELSFEQLILWAKKFAELVPYMDENKQIKGNWSAMFEQNELVVCAAILSMDEAALKRQFKQSQCLDEEHTLEFILHLFTVLNSWYRHLPSTPEISYELKLRLLNRYQAQLNAPLQQLFNCTPKNLINKYEHLDPLWKLSDSSQSEKQAAQLTNIKEEAQHCLSKILVLIESLKQDCRDTFKQSLHHGEHPPQLALFLSFLKLFKRAQNKINQFTHKHLLFYYQDVLNQYPQSAEEAPVFLKLSQGKASKTPVIINKGQAFTPGNTATFEPIEFRTNYAMSVTDAEVKKAFGFTLRRDPLISPEKELGFNSGISRQKIELDPMQTGAQSDNTQAFKMFGSHQIDDDSLEKHLGLVISDPILSLAEGHRELTLQFQLQEVGNGIVYQRLSQLYIEHDQEHSQESSKLRDALEAVVNEIVLLQVPVIGNWLYEIQSKALVDKVDDDRILQLADREPTQQLRAVYRGVLLALLEEVASKPTQNLHAMEQKERFFRVLGQLVSRYALNHVEWLSEEDINKIKSLTEQLIDEHVLDESVNATVNLLLGYSRIQTFYQLFEEIFDVAISTEEGWQLVDCAQIIPIENDSDFTMGFGLNIRLEPGFPATKVPTPAIHNSKWNFTAPALKLCLKAQSNCFPYTIFRDFEFAQLLMECRVKGATQVQLFNQDGQADPSRPFLPLGAQPKDGSYLVVASKEFAIKHLKQLTYHLDWSGLPQGSDGFRDHYNEYPFPYRNHSFKVVTEVLNNGRWDTTDDGPQSLFSPQDGALDRENILTFGNISNSYTPTTQTWPQTPYSPQSNIRNGLFKITLVKPMDAFGHDQYGLLLSKTLTANAKSKKQQPLPKAPYTPMLNRLSINYVARHKVELGDMTTKTQCRMIHLHPFGEVEIYPRNEKHKFAYPRILAHYKEDSHLFIGLTASELSSYLNLYFLLGDKAKMLTPYPSTEYQWYYLVGEQWVELPAKHIIHDTTHRFLTSGIITLDIPDAINTEHNIMPSDLYWLRVSTNQGIDQYPKCYQIATHVIQVEGGRNAEPQTPPFASWQCLNKPANLGAITQLTPIQQLKPDENFDHWVTRTSEHLRHKGKAITPWDYERLVLEQFPDIDAVNCFAAKQFHSNSHKPGHILLTVIPVHNDCNHTPCQQRYIDSTTLIAIRDYLSTIARAHTQIDVRNPGYETLQVRCSVTFTEGTHHGLALRQLEYAIMQTLCPWNSEGMNMGLGWQLSLSKLAAFIGKQKQVTSVSGLSVLKISHHSTNKYHLQDSARTEEPIGAELPWYLLVPSQHHFITIAPKHQQAAPVPAGVGDLVIGEEFIINTQPQSSHNGEETPVQYHKGTD</sequence>
<evidence type="ECO:0000313" key="2">
    <source>
        <dbReference type="EMBL" id="ANQ12512.1"/>
    </source>
</evidence>
<organism evidence="2 3">
    <name type="scientific">Vibrio natriegens NBRC 15636 = ATCC 14048 = DSM 759</name>
    <dbReference type="NCBI Taxonomy" id="1219067"/>
    <lineage>
        <taxon>Bacteria</taxon>
        <taxon>Pseudomonadati</taxon>
        <taxon>Pseudomonadota</taxon>
        <taxon>Gammaproteobacteria</taxon>
        <taxon>Vibrionales</taxon>
        <taxon>Vibrionaceae</taxon>
        <taxon>Vibrio</taxon>
    </lineage>
</organism>
<dbReference type="Proteomes" id="UP000092741">
    <property type="component" value="Chromosome 1"/>
</dbReference>
<dbReference type="EMBL" id="CP016345">
    <property type="protein sequence ID" value="ANQ12512.1"/>
    <property type="molecule type" value="Genomic_DNA"/>
</dbReference>
<reference evidence="2 3" key="1">
    <citation type="submission" date="2016-07" db="EMBL/GenBank/DDBJ databases">
        <title>Developing Vibrio natriegens as a novel, fast-growing host for biotechnology.</title>
        <authorList>
            <person name="Weinstock M.T."/>
            <person name="Hesek E.D."/>
            <person name="Wilson C.M."/>
            <person name="Gibson D.G."/>
        </authorList>
    </citation>
    <scope>NUCLEOTIDE SEQUENCE [LARGE SCALE GENOMIC DNA]</scope>
    <source>
        <strain evidence="2 3">ATCC 14048</strain>
    </source>
</reference>
<accession>A0AAN0Y2J9</accession>
<protein>
    <recommendedName>
        <fullName evidence="4">Baseplate protein J-like domain-containing protein</fullName>
    </recommendedName>
</protein>
<proteinExistence type="predicted"/>
<evidence type="ECO:0000313" key="3">
    <source>
        <dbReference type="Proteomes" id="UP000092741"/>
    </source>
</evidence>
<feature type="region of interest" description="Disordered" evidence="1">
    <location>
        <begin position="1323"/>
        <end position="1344"/>
    </location>
</feature>
<evidence type="ECO:0008006" key="4">
    <source>
        <dbReference type="Google" id="ProtNLM"/>
    </source>
</evidence>
<dbReference type="KEGG" id="vna:PN96_06395"/>
<name>A0AAN0Y2J9_VIBNA</name>
<keyword evidence="3" id="KW-1185">Reference proteome</keyword>
<gene>
    <name evidence="2" type="ORF">BA890_06955</name>
</gene>